<name>A0ABP1FRH8_9CHLO</name>
<dbReference type="Proteomes" id="UP001497392">
    <property type="component" value="Unassembled WGS sequence"/>
</dbReference>
<comment type="caution">
    <text evidence="2">The sequence shown here is derived from an EMBL/GenBank/DDBJ whole genome shotgun (WGS) entry which is preliminary data.</text>
</comment>
<organism evidence="2 3">
    <name type="scientific">Coccomyxa viridis</name>
    <dbReference type="NCBI Taxonomy" id="1274662"/>
    <lineage>
        <taxon>Eukaryota</taxon>
        <taxon>Viridiplantae</taxon>
        <taxon>Chlorophyta</taxon>
        <taxon>core chlorophytes</taxon>
        <taxon>Trebouxiophyceae</taxon>
        <taxon>Trebouxiophyceae incertae sedis</taxon>
        <taxon>Coccomyxaceae</taxon>
        <taxon>Coccomyxa</taxon>
    </lineage>
</organism>
<gene>
    <name evidence="2" type="primary">g2718</name>
    <name evidence="2" type="ORF">VP750_LOCUS2331</name>
</gene>
<reference evidence="2 3" key="1">
    <citation type="submission" date="2024-06" db="EMBL/GenBank/DDBJ databases">
        <authorList>
            <person name="Kraege A."/>
            <person name="Thomma B."/>
        </authorList>
    </citation>
    <scope>NUCLEOTIDE SEQUENCE [LARGE SCALE GENOMIC DNA]</scope>
</reference>
<feature type="region of interest" description="Disordered" evidence="1">
    <location>
        <begin position="90"/>
        <end position="116"/>
    </location>
</feature>
<evidence type="ECO:0000313" key="2">
    <source>
        <dbReference type="EMBL" id="CAL5220672.1"/>
    </source>
</evidence>
<evidence type="ECO:0000256" key="1">
    <source>
        <dbReference type="SAM" id="MobiDB-lite"/>
    </source>
</evidence>
<keyword evidence="3" id="KW-1185">Reference proteome</keyword>
<accession>A0ABP1FRH8</accession>
<dbReference type="EMBL" id="CAXHTA020000004">
    <property type="protein sequence ID" value="CAL5220672.1"/>
    <property type="molecule type" value="Genomic_DNA"/>
</dbReference>
<sequence length="116" mass="12259">MDMEKDTRCASAELDCEREGRWSGRLPFQCGHSNAASPSSPHTSEKSGTADFWGCSLLVALPAMGSEAAAGRKQPHSAVHYSRHDPALAYAAAPAPSPPGAHRISQDNALPETDLC</sequence>
<proteinExistence type="predicted"/>
<evidence type="ECO:0000313" key="3">
    <source>
        <dbReference type="Proteomes" id="UP001497392"/>
    </source>
</evidence>
<protein>
    <submittedName>
        <fullName evidence="2">G2718 protein</fullName>
    </submittedName>
</protein>